<proteinExistence type="predicted"/>
<organism evidence="1 2">
    <name type="scientific">Anaerovirgula multivorans</name>
    <dbReference type="NCBI Taxonomy" id="312168"/>
    <lineage>
        <taxon>Bacteria</taxon>
        <taxon>Bacillati</taxon>
        <taxon>Bacillota</taxon>
        <taxon>Clostridia</taxon>
        <taxon>Peptostreptococcales</taxon>
        <taxon>Natronincolaceae</taxon>
        <taxon>Anaerovirgula</taxon>
    </lineage>
</organism>
<dbReference type="SUPFAM" id="SSF69318">
    <property type="entry name" value="Integrin alpha N-terminal domain"/>
    <property type="match status" value="1"/>
</dbReference>
<accession>A0A239D7F6</accession>
<gene>
    <name evidence="1" type="ORF">SAMN05446037_100735</name>
</gene>
<dbReference type="RefSeq" id="WP_089282551.1">
    <property type="nucleotide sequence ID" value="NZ_FZOJ01000007.1"/>
</dbReference>
<dbReference type="EMBL" id="FZOJ01000007">
    <property type="protein sequence ID" value="SNS28207.1"/>
    <property type="molecule type" value="Genomic_DNA"/>
</dbReference>
<evidence type="ECO:0000313" key="2">
    <source>
        <dbReference type="Proteomes" id="UP000198304"/>
    </source>
</evidence>
<reference evidence="1 2" key="1">
    <citation type="submission" date="2017-06" db="EMBL/GenBank/DDBJ databases">
        <authorList>
            <person name="Kim H.J."/>
            <person name="Triplett B.A."/>
        </authorList>
    </citation>
    <scope>NUCLEOTIDE SEQUENCE [LARGE SCALE GENOMIC DNA]</scope>
    <source>
        <strain evidence="1 2">SCA</strain>
    </source>
</reference>
<dbReference type="Proteomes" id="UP000198304">
    <property type="component" value="Unassembled WGS sequence"/>
</dbReference>
<sequence length="311" mass="35236">MILLMTFYSLNFIKKGVNFLTVNTSDGGSFFIFKLLSVHILGTTSGGSYQIVDVSLEKKAEVEQLKFEEQIYAAYLKDQTVLILSSNGEILERYHLTGGNRSIISSFIDDLNNDGDDKILLVIGEKGSEFGDTLIILGFDGEMLKEVYSQSFQTLNPWKVQTCDVDGDGQKEISLGVYKEAQLHPVMAKRPFIYEWQDNELVPKWRGSRLSRPFTDYIFSDMDGSGSDELIAIEILERGEKVLHVYKWKGFGFEGVGESLPYEDIETIKKVQEENTSFLYALIKEGGSAKWHSFCLEGEEIQVFMKTKGER</sequence>
<protein>
    <recommendedName>
        <fullName evidence="3">Repeat domain-containing protein</fullName>
    </recommendedName>
</protein>
<dbReference type="InterPro" id="IPR028994">
    <property type="entry name" value="Integrin_alpha_N"/>
</dbReference>
<name>A0A239D7F6_9FIRM</name>
<keyword evidence="2" id="KW-1185">Reference proteome</keyword>
<dbReference type="AlphaFoldDB" id="A0A239D7F6"/>
<evidence type="ECO:0008006" key="3">
    <source>
        <dbReference type="Google" id="ProtNLM"/>
    </source>
</evidence>
<evidence type="ECO:0000313" key="1">
    <source>
        <dbReference type="EMBL" id="SNS28207.1"/>
    </source>
</evidence>